<keyword evidence="5" id="KW-0812">Transmembrane</keyword>
<dbReference type="GO" id="GO:0006369">
    <property type="term" value="P:termination of RNA polymerase II transcription"/>
    <property type="evidence" value="ECO:0007669"/>
    <property type="project" value="TreeGrafter"/>
</dbReference>
<evidence type="ECO:0000259" key="6">
    <source>
        <dbReference type="Pfam" id="PF13086"/>
    </source>
</evidence>
<dbReference type="KEGG" id="osn:115225802"/>
<protein>
    <submittedName>
        <fullName evidence="9">Lysosomal acid phosphatase</fullName>
    </submittedName>
</protein>
<evidence type="ECO:0000256" key="3">
    <source>
        <dbReference type="ARBA" id="ARBA00022806"/>
    </source>
</evidence>
<dbReference type="SUPFAM" id="SSF53254">
    <property type="entry name" value="Phosphoglycerate mutase-like"/>
    <property type="match status" value="1"/>
</dbReference>
<dbReference type="Proteomes" id="UP000515154">
    <property type="component" value="Linkage group LG28"/>
</dbReference>
<dbReference type="Pfam" id="PF00328">
    <property type="entry name" value="His_Phos_2"/>
    <property type="match status" value="1"/>
</dbReference>
<dbReference type="GO" id="GO:0005524">
    <property type="term" value="F:ATP binding"/>
    <property type="evidence" value="ECO:0007669"/>
    <property type="project" value="UniProtKB-KW"/>
</dbReference>
<keyword evidence="8" id="KW-1185">Reference proteome</keyword>
<dbReference type="CDD" id="cd18808">
    <property type="entry name" value="SF1_C_Upf1"/>
    <property type="match status" value="1"/>
</dbReference>
<dbReference type="GO" id="GO:0016604">
    <property type="term" value="C:nuclear body"/>
    <property type="evidence" value="ECO:0007669"/>
    <property type="project" value="TreeGrafter"/>
</dbReference>
<dbReference type="FunFam" id="3.40.50.300:FF:000326">
    <property type="entry name" value="P-loop containing nucleoside triphosphate hydrolase"/>
    <property type="match status" value="1"/>
</dbReference>
<keyword evidence="2" id="KW-0378">Hydrolase</keyword>
<keyword evidence="1" id="KW-0547">Nucleotide-binding</keyword>
<proteinExistence type="predicted"/>
<evidence type="ECO:0000256" key="5">
    <source>
        <dbReference type="SAM" id="Phobius"/>
    </source>
</evidence>
<dbReference type="InterPro" id="IPR045055">
    <property type="entry name" value="DNA2/NAM7-like"/>
</dbReference>
<feature type="domain" description="DNA2/NAM7 helicase-like C-terminal" evidence="7">
    <location>
        <begin position="176"/>
        <end position="286"/>
    </location>
</feature>
<accession>A0A7E6FU84</accession>
<dbReference type="Gene3D" id="3.40.50.300">
    <property type="entry name" value="P-loop containing nucleotide triphosphate hydrolases"/>
    <property type="match status" value="2"/>
</dbReference>
<evidence type="ECO:0000259" key="7">
    <source>
        <dbReference type="Pfam" id="PF13087"/>
    </source>
</evidence>
<keyword evidence="3" id="KW-0347">Helicase</keyword>
<evidence type="ECO:0000256" key="2">
    <source>
        <dbReference type="ARBA" id="ARBA00022801"/>
    </source>
</evidence>
<reference evidence="9" key="1">
    <citation type="submission" date="2025-08" db="UniProtKB">
        <authorList>
            <consortium name="RefSeq"/>
        </authorList>
    </citation>
    <scope>IDENTIFICATION</scope>
</reference>
<dbReference type="InterPro" id="IPR033379">
    <property type="entry name" value="Acid_Pase_AS"/>
</dbReference>
<feature type="domain" description="DNA2/NAM7 helicase helicase" evidence="6">
    <location>
        <begin position="10"/>
        <end position="119"/>
    </location>
</feature>
<sequence length="722" mass="82804">MLIRKLKKDSRYIKDKVDLLKKQLENNQAAMNSIEPTPAEEAAMEKSLLSKADVICGTLSTCGSGRILSKLADEQFSCIIIDEASQCCELDSLIPLQYNCCKLILIGDTEQLSPTIISQLALEYNYGQSLFERLCKHYKYKDKNSVIMLNVQYRMHPDICKFPNRYIYNNQLISDSSLCNPVEANFTVSLCECLSNLQVGRPLLKIAVIAPYREQKKLLECLLAKRKLSNVDVTTVDGFQGRENDIIIMSCVRAHGSFGSIGFLKNRRRLNVALTRAKFALYIVGHLASLEGDEDWKSLIQDALDRHLVVDFYLDNISNVTASMPVYSPERLAVSRTENIEQIDPGTYSFLYRHGDRSPISDYPNEDLTNIWPKGFGQLTKVGMQQQYELGKYLRKRYDGFLNTSFHTDEVVVRSTDKDRTLMSAYSNLAGFFYPSSEDVWNPDIPWQPIPVHTVPRMDDNLLYMESNCPKYMKLSENFQKSKRFKELIDDYKDLIKLVSDKSGATGDIESVTSVYDNLFCKRAHNFTLPSWASDDVMLKLKALEMIKMKNYFYTPSMQLLKGGHLLWDIVENMNLKVTEPETLRKFVMYSAHDSTMIALFMSMNLFNDILPPYASCLIIELHKSEENAYFVQIFYRNSTSAEPVPLTMSGCEHKCLWNQFVRLTEESLTANIEVECELPQDSFSSATLITVVFAIFFLLIVVIATMCFRHRKRESYKRIQV</sequence>
<dbReference type="InterPro" id="IPR027417">
    <property type="entry name" value="P-loop_NTPase"/>
</dbReference>
<dbReference type="PANTHER" id="PTHR10887:SF495">
    <property type="entry name" value="HELICASE SENATAXIN ISOFORM X1-RELATED"/>
    <property type="match status" value="1"/>
</dbReference>
<dbReference type="SUPFAM" id="SSF52540">
    <property type="entry name" value="P-loop containing nucleoside triphosphate hydrolases"/>
    <property type="match status" value="1"/>
</dbReference>
<dbReference type="PANTHER" id="PTHR10887">
    <property type="entry name" value="DNA2/NAM7 HELICASE FAMILY"/>
    <property type="match status" value="1"/>
</dbReference>
<keyword evidence="5" id="KW-0472">Membrane</keyword>
<keyword evidence="5" id="KW-1133">Transmembrane helix</keyword>
<keyword evidence="4" id="KW-0067">ATP-binding</keyword>
<dbReference type="CDD" id="cd07061">
    <property type="entry name" value="HP_HAP_like"/>
    <property type="match status" value="1"/>
</dbReference>
<name>A0A7E6FU84_9MOLL</name>
<dbReference type="Pfam" id="PF13086">
    <property type="entry name" value="AAA_11"/>
    <property type="match status" value="1"/>
</dbReference>
<dbReference type="GO" id="GO:0001147">
    <property type="term" value="F:transcription termination site sequence-specific DNA binding"/>
    <property type="evidence" value="ECO:0007669"/>
    <property type="project" value="TreeGrafter"/>
</dbReference>
<evidence type="ECO:0000256" key="4">
    <source>
        <dbReference type="ARBA" id="ARBA00022840"/>
    </source>
</evidence>
<dbReference type="InterPro" id="IPR000560">
    <property type="entry name" value="His_Pase_clade-2"/>
</dbReference>
<organism evidence="8 9">
    <name type="scientific">Octopus sinensis</name>
    <name type="common">East Asian common octopus</name>
    <dbReference type="NCBI Taxonomy" id="2607531"/>
    <lineage>
        <taxon>Eukaryota</taxon>
        <taxon>Metazoa</taxon>
        <taxon>Spiralia</taxon>
        <taxon>Lophotrochozoa</taxon>
        <taxon>Mollusca</taxon>
        <taxon>Cephalopoda</taxon>
        <taxon>Coleoidea</taxon>
        <taxon>Octopodiformes</taxon>
        <taxon>Octopoda</taxon>
        <taxon>Incirrata</taxon>
        <taxon>Octopodidae</taxon>
        <taxon>Octopus</taxon>
    </lineage>
</organism>
<evidence type="ECO:0000313" key="8">
    <source>
        <dbReference type="Proteomes" id="UP000515154"/>
    </source>
</evidence>
<dbReference type="GO" id="GO:0004386">
    <property type="term" value="F:helicase activity"/>
    <property type="evidence" value="ECO:0007669"/>
    <property type="project" value="UniProtKB-KW"/>
</dbReference>
<evidence type="ECO:0000256" key="1">
    <source>
        <dbReference type="ARBA" id="ARBA00022741"/>
    </source>
</evidence>
<dbReference type="InterPro" id="IPR029033">
    <property type="entry name" value="His_PPase_superfam"/>
</dbReference>
<dbReference type="Pfam" id="PF13087">
    <property type="entry name" value="AAA_12"/>
    <property type="match status" value="1"/>
</dbReference>
<dbReference type="RefSeq" id="XP_036370407.1">
    <property type="nucleotide sequence ID" value="XM_036514514.1"/>
</dbReference>
<dbReference type="AlphaFoldDB" id="A0A7E6FU84"/>
<gene>
    <name evidence="9" type="primary">LOC115225802</name>
</gene>
<dbReference type="Gene3D" id="3.40.50.1240">
    <property type="entry name" value="Phosphoglycerate mutase-like"/>
    <property type="match status" value="1"/>
</dbReference>
<dbReference type="InterPro" id="IPR047187">
    <property type="entry name" value="SF1_C_Upf1"/>
</dbReference>
<dbReference type="InterPro" id="IPR041679">
    <property type="entry name" value="DNA2/NAM7-like_C"/>
</dbReference>
<dbReference type="GO" id="GO:0005694">
    <property type="term" value="C:chromosome"/>
    <property type="evidence" value="ECO:0007669"/>
    <property type="project" value="UniProtKB-ARBA"/>
</dbReference>
<dbReference type="PROSITE" id="PS00778">
    <property type="entry name" value="HIS_ACID_PHOSPHAT_2"/>
    <property type="match status" value="1"/>
</dbReference>
<dbReference type="InterPro" id="IPR041677">
    <property type="entry name" value="DNA2/NAM7_AAA_11"/>
</dbReference>
<dbReference type="GO" id="GO:0016787">
    <property type="term" value="F:hydrolase activity"/>
    <property type="evidence" value="ECO:0007669"/>
    <property type="project" value="UniProtKB-KW"/>
</dbReference>
<evidence type="ECO:0000313" key="9">
    <source>
        <dbReference type="RefSeq" id="XP_036370407.1"/>
    </source>
</evidence>
<feature type="transmembrane region" description="Helical" evidence="5">
    <location>
        <begin position="687"/>
        <end position="709"/>
    </location>
</feature>